<dbReference type="Proteomes" id="UP000254919">
    <property type="component" value="Unassembled WGS sequence"/>
</dbReference>
<gene>
    <name evidence="1" type="ORF">NCTC13291_04304</name>
</gene>
<organism evidence="1 2">
    <name type="scientific">Roseomonas mucosa</name>
    <dbReference type="NCBI Taxonomy" id="207340"/>
    <lineage>
        <taxon>Bacteria</taxon>
        <taxon>Pseudomonadati</taxon>
        <taxon>Pseudomonadota</taxon>
        <taxon>Alphaproteobacteria</taxon>
        <taxon>Acetobacterales</taxon>
        <taxon>Roseomonadaceae</taxon>
        <taxon>Roseomonas</taxon>
    </lineage>
</organism>
<evidence type="ECO:0000313" key="2">
    <source>
        <dbReference type="Proteomes" id="UP000254919"/>
    </source>
</evidence>
<evidence type="ECO:0008006" key="3">
    <source>
        <dbReference type="Google" id="ProtNLM"/>
    </source>
</evidence>
<sequence length="100" mass="11252">MTESLPDRGKYVLGDVSAHVGFLNCERISDRSHIHGWRVDEHYHEGLAQLFVFQEGRVEGRIDYAQCSIDGPAVAWMPALCNHSFVYPVERHGIGTLLEG</sequence>
<dbReference type="EMBL" id="UGVN01000002">
    <property type="protein sequence ID" value="SUE95419.1"/>
    <property type="molecule type" value="Genomic_DNA"/>
</dbReference>
<evidence type="ECO:0000313" key="1">
    <source>
        <dbReference type="EMBL" id="SUE95419.1"/>
    </source>
</evidence>
<accession>A0A379PQN4</accession>
<name>A0A379PQN4_9PROT</name>
<dbReference type="AlphaFoldDB" id="A0A379PQN4"/>
<protein>
    <recommendedName>
        <fullName evidence="3">AraC family transcriptional regulator</fullName>
    </recommendedName>
</protein>
<proteinExistence type="predicted"/>
<reference evidence="1 2" key="1">
    <citation type="submission" date="2018-06" db="EMBL/GenBank/DDBJ databases">
        <authorList>
            <consortium name="Pathogen Informatics"/>
            <person name="Doyle S."/>
        </authorList>
    </citation>
    <scope>NUCLEOTIDE SEQUENCE [LARGE SCALE GENOMIC DNA]</scope>
    <source>
        <strain evidence="1 2">NCTC13291</strain>
    </source>
</reference>